<keyword evidence="2" id="KW-1133">Transmembrane helix</keyword>
<protein>
    <submittedName>
        <fullName evidence="3">Uncharacterized protein</fullName>
    </submittedName>
</protein>
<evidence type="ECO:0000313" key="3">
    <source>
        <dbReference type="EMBL" id="QRF65897.1"/>
    </source>
</evidence>
<organism evidence="3 4">
    <name type="scientific">Ponticoccus alexandrii</name>
    <dbReference type="NCBI Taxonomy" id="1943633"/>
    <lineage>
        <taxon>Bacteria</taxon>
        <taxon>Pseudomonadati</taxon>
        <taxon>Pseudomonadota</taxon>
        <taxon>Alphaproteobacteria</taxon>
        <taxon>Rhodobacterales</taxon>
        <taxon>Roseobacteraceae</taxon>
        <taxon>Ponticoccus</taxon>
    </lineage>
</organism>
<feature type="compositionally biased region" description="Basic residues" evidence="1">
    <location>
        <begin position="96"/>
        <end position="106"/>
    </location>
</feature>
<accession>A0ABX7F6H8</accession>
<dbReference type="RefSeq" id="WP_023848995.1">
    <property type="nucleotide sequence ID" value="NZ_CP047166.1"/>
</dbReference>
<reference evidence="3 4" key="1">
    <citation type="submission" date="2019-12" db="EMBL/GenBank/DDBJ databases">
        <title>Complete Genome Sequence of a Quorum-Sensing Bacterium,Rhodobacteraceae bacterium C31, Isolated from a marine microalgae symbiotic bacteria.</title>
        <authorList>
            <person name="Zhang Y."/>
        </authorList>
    </citation>
    <scope>NUCLEOTIDE SEQUENCE [LARGE SCALE GENOMIC DNA]</scope>
    <source>
        <strain evidence="3 4">C31</strain>
    </source>
</reference>
<feature type="region of interest" description="Disordered" evidence="1">
    <location>
        <begin position="74"/>
        <end position="106"/>
    </location>
</feature>
<dbReference type="EMBL" id="CP047166">
    <property type="protein sequence ID" value="QRF65897.1"/>
    <property type="molecule type" value="Genomic_DNA"/>
</dbReference>
<evidence type="ECO:0000256" key="2">
    <source>
        <dbReference type="SAM" id="Phobius"/>
    </source>
</evidence>
<name>A0ABX7F6H8_9RHOB</name>
<dbReference type="Proteomes" id="UP000596387">
    <property type="component" value="Chromosome"/>
</dbReference>
<feature type="transmembrane region" description="Helical" evidence="2">
    <location>
        <begin position="7"/>
        <end position="31"/>
    </location>
</feature>
<evidence type="ECO:0000256" key="1">
    <source>
        <dbReference type="SAM" id="MobiDB-lite"/>
    </source>
</evidence>
<keyword evidence="2" id="KW-0812">Transmembrane</keyword>
<proteinExistence type="predicted"/>
<keyword evidence="2" id="KW-0472">Membrane</keyword>
<feature type="transmembrane region" description="Helical" evidence="2">
    <location>
        <begin position="43"/>
        <end position="66"/>
    </location>
</feature>
<gene>
    <name evidence="3" type="ORF">GQA70_05965</name>
</gene>
<sequence>MPRLIRLYILQTLAGFALSAVFVGILLWFNVANLRHLIGGSDIGLLALFLLWLFNGIVFGGVQFGIAIMRMARSDSGGGGRRQPLAQPVRAESLARPRRRDLLHRL</sequence>
<keyword evidence="4" id="KW-1185">Reference proteome</keyword>
<evidence type="ECO:0000313" key="4">
    <source>
        <dbReference type="Proteomes" id="UP000596387"/>
    </source>
</evidence>